<sequence>MAKEKKWRRIYLFLMIFVYGIFTPVTVLEWLFGDGRFPLTALVACLAMPAIRKNHLLKIEQENL</sequence>
<evidence type="ECO:0000313" key="3">
    <source>
        <dbReference type="Proteomes" id="UP000287156"/>
    </source>
</evidence>
<organism evidence="2 3">
    <name type="scientific">Siminovitchia acidinfaciens</name>
    <dbReference type="NCBI Taxonomy" id="2321395"/>
    <lineage>
        <taxon>Bacteria</taxon>
        <taxon>Bacillati</taxon>
        <taxon>Bacillota</taxon>
        <taxon>Bacilli</taxon>
        <taxon>Bacillales</taxon>
        <taxon>Bacillaceae</taxon>
        <taxon>Siminovitchia</taxon>
    </lineage>
</organism>
<evidence type="ECO:0000313" key="2">
    <source>
        <dbReference type="EMBL" id="RST71481.1"/>
    </source>
</evidence>
<dbReference type="RefSeq" id="WP_126052247.1">
    <property type="nucleotide sequence ID" value="NZ_QYTV02000012.1"/>
</dbReference>
<proteinExistence type="predicted"/>
<dbReference type="OrthoDB" id="2454561at2"/>
<name>A0A429XU34_9BACI</name>
<keyword evidence="1" id="KW-0472">Membrane</keyword>
<keyword evidence="3" id="KW-1185">Reference proteome</keyword>
<dbReference type="AlphaFoldDB" id="A0A429XU34"/>
<protein>
    <submittedName>
        <fullName evidence="2">Uncharacterized protein</fullName>
    </submittedName>
</protein>
<keyword evidence="1" id="KW-0812">Transmembrane</keyword>
<keyword evidence="1" id="KW-1133">Transmembrane helix</keyword>
<reference evidence="2" key="1">
    <citation type="submission" date="2018-12" db="EMBL/GenBank/DDBJ databases">
        <authorList>
            <person name="Sun L."/>
            <person name="Chen Z."/>
        </authorList>
    </citation>
    <scope>NUCLEOTIDE SEQUENCE [LARGE SCALE GENOMIC DNA]</scope>
    <source>
        <strain evidence="2">3-2-2</strain>
    </source>
</reference>
<dbReference type="Proteomes" id="UP000287156">
    <property type="component" value="Unassembled WGS sequence"/>
</dbReference>
<evidence type="ECO:0000256" key="1">
    <source>
        <dbReference type="SAM" id="Phobius"/>
    </source>
</evidence>
<gene>
    <name evidence="2" type="ORF">D4T97_018470</name>
</gene>
<dbReference type="EMBL" id="QYTV02000012">
    <property type="protein sequence ID" value="RST71481.1"/>
    <property type="molecule type" value="Genomic_DNA"/>
</dbReference>
<accession>A0A429XU34</accession>
<comment type="caution">
    <text evidence="2">The sequence shown here is derived from an EMBL/GenBank/DDBJ whole genome shotgun (WGS) entry which is preliminary data.</text>
</comment>
<feature type="transmembrane region" description="Helical" evidence="1">
    <location>
        <begin position="12"/>
        <end position="32"/>
    </location>
</feature>